<dbReference type="InterPro" id="IPR040452">
    <property type="entry name" value="SfsA_C"/>
</dbReference>
<organism evidence="4 5">
    <name type="scientific">Roseivivax lentus</name>
    <dbReference type="NCBI Taxonomy" id="633194"/>
    <lineage>
        <taxon>Bacteria</taxon>
        <taxon>Pseudomonadati</taxon>
        <taxon>Pseudomonadota</taxon>
        <taxon>Alphaproteobacteria</taxon>
        <taxon>Rhodobacterales</taxon>
        <taxon>Roseobacteraceae</taxon>
        <taxon>Roseivivax</taxon>
    </lineage>
</organism>
<comment type="similarity">
    <text evidence="1">Belongs to the SfsA family.</text>
</comment>
<evidence type="ECO:0000259" key="2">
    <source>
        <dbReference type="Pfam" id="PF03749"/>
    </source>
</evidence>
<dbReference type="EMBL" id="FTOQ01000001">
    <property type="protein sequence ID" value="SIS58093.1"/>
    <property type="molecule type" value="Genomic_DNA"/>
</dbReference>
<feature type="domain" description="SfsA N-terminal OB" evidence="3">
    <location>
        <begin position="13"/>
        <end position="80"/>
    </location>
</feature>
<dbReference type="PANTHER" id="PTHR30545">
    <property type="entry name" value="SUGAR FERMENTATION STIMULATION PROTEIN A"/>
    <property type="match status" value="1"/>
</dbReference>
<evidence type="ECO:0000259" key="3">
    <source>
        <dbReference type="Pfam" id="PF17746"/>
    </source>
</evidence>
<feature type="domain" description="Sugar fermentation stimulation protein C-terminal" evidence="2">
    <location>
        <begin position="84"/>
        <end position="222"/>
    </location>
</feature>
<name>A0A1N7K940_9RHOB</name>
<dbReference type="RefSeq" id="WP_076444728.1">
    <property type="nucleotide sequence ID" value="NZ_FTOQ01000001.1"/>
</dbReference>
<dbReference type="NCBIfam" id="TIGR00230">
    <property type="entry name" value="sfsA"/>
    <property type="match status" value="1"/>
</dbReference>
<evidence type="ECO:0000313" key="4">
    <source>
        <dbReference type="EMBL" id="SIS58093.1"/>
    </source>
</evidence>
<dbReference type="Pfam" id="PF17746">
    <property type="entry name" value="SfsA_N"/>
    <property type="match status" value="1"/>
</dbReference>
<gene>
    <name evidence="1" type="primary">sfsA</name>
    <name evidence="4" type="ORF">SAMN05421759_101551</name>
</gene>
<dbReference type="Gene3D" id="2.40.50.580">
    <property type="match status" value="1"/>
</dbReference>
<keyword evidence="5" id="KW-1185">Reference proteome</keyword>
<dbReference type="OrthoDB" id="9802365at2"/>
<dbReference type="AlphaFoldDB" id="A0A1N7K940"/>
<accession>A0A1N7K940</accession>
<dbReference type="HAMAP" id="MF_00095">
    <property type="entry name" value="SfsA"/>
    <property type="match status" value="1"/>
</dbReference>
<proteinExistence type="inferred from homology"/>
<dbReference type="STRING" id="633194.SAMN05421759_101551"/>
<dbReference type="PANTHER" id="PTHR30545:SF2">
    <property type="entry name" value="SUGAR FERMENTATION STIMULATION PROTEIN A"/>
    <property type="match status" value="1"/>
</dbReference>
<evidence type="ECO:0000313" key="5">
    <source>
        <dbReference type="Proteomes" id="UP000186684"/>
    </source>
</evidence>
<dbReference type="Gene3D" id="3.40.1350.60">
    <property type="match status" value="1"/>
</dbReference>
<dbReference type="CDD" id="cd22359">
    <property type="entry name" value="SfsA-like_bacterial"/>
    <property type="match status" value="1"/>
</dbReference>
<dbReference type="Pfam" id="PF03749">
    <property type="entry name" value="SfsA"/>
    <property type="match status" value="1"/>
</dbReference>
<protein>
    <recommendedName>
        <fullName evidence="1">Sugar fermentation stimulation protein homolog</fullName>
    </recommendedName>
</protein>
<reference evidence="5" key="1">
    <citation type="submission" date="2017-01" db="EMBL/GenBank/DDBJ databases">
        <authorList>
            <person name="Varghese N."/>
            <person name="Submissions S."/>
        </authorList>
    </citation>
    <scope>NUCLEOTIDE SEQUENCE [LARGE SCALE GENOMIC DNA]</scope>
    <source>
        <strain evidence="5">DSM 29430</strain>
    </source>
</reference>
<sequence length="235" mass="25670">MRFQTPLVPARLVRRYKRFLADITLEDGREVTAHIANPGAMLGLADPGARIWVEPNDDPKKKLKWSWKIVELPGGERVCVDTGMANRVVREALEAGAVPGFDGYDRVRPEQKYGDGSRIDFLLQGAGRADAYLEVKSATLLRAPGRAEFPDSVTARGTRHLQELAQMAAAGHRAVMLFLLARDDAEILGIAADIDRKYADAFREAAARGVEMLALGTTITPEGIDAGVIRPVIEP</sequence>
<dbReference type="Proteomes" id="UP000186684">
    <property type="component" value="Unassembled WGS sequence"/>
</dbReference>
<dbReference type="InterPro" id="IPR005224">
    <property type="entry name" value="SfsA"/>
</dbReference>
<dbReference type="InterPro" id="IPR041465">
    <property type="entry name" value="SfsA_N"/>
</dbReference>
<evidence type="ECO:0000256" key="1">
    <source>
        <dbReference type="HAMAP-Rule" id="MF_00095"/>
    </source>
</evidence>
<dbReference type="GO" id="GO:0003677">
    <property type="term" value="F:DNA binding"/>
    <property type="evidence" value="ECO:0007669"/>
    <property type="project" value="InterPro"/>
</dbReference>